<comment type="similarity">
    <text evidence="2">Belongs to the zinc-containing alcohol dehydrogenase family. Quinone oxidoreductase subfamily.</text>
</comment>
<dbReference type="GeneTree" id="ENSGT00880000138028"/>
<evidence type="ECO:0000313" key="7">
    <source>
        <dbReference type="Proteomes" id="UP000694415"/>
    </source>
</evidence>
<keyword evidence="3" id="KW-0809">Transit peptide</keyword>
<dbReference type="SUPFAM" id="SSF51735">
    <property type="entry name" value="NAD(P)-binding Rossmann-fold domains"/>
    <property type="match status" value="1"/>
</dbReference>
<comment type="subcellular location">
    <subcellularLocation>
        <location evidence="1">Mitochondrion</location>
    </subcellularLocation>
</comment>
<evidence type="ECO:0000256" key="4">
    <source>
        <dbReference type="ARBA" id="ARBA00023002"/>
    </source>
</evidence>
<dbReference type="InterPro" id="IPR050700">
    <property type="entry name" value="YIM1/Zinc_Alcohol_DH_Fams"/>
</dbReference>
<keyword evidence="4" id="KW-0560">Oxidoreductase</keyword>
<dbReference type="Ensembl" id="ENSMSIT00000045848.1">
    <property type="protein sequence ID" value="ENSMSIP00000036385.1"/>
    <property type="gene ID" value="ENSMSIG00000030296.1"/>
</dbReference>
<dbReference type="PANTHER" id="PTHR11695:SF294">
    <property type="entry name" value="RETICULON-4-INTERACTING PROTEIN 1, MITOCHONDRIAL"/>
    <property type="match status" value="1"/>
</dbReference>
<keyword evidence="5" id="KW-0496">Mitochondrion</keyword>
<sequence>MKAWGAHVTAVCSKDASELVRKLGADEVIDYTLGSVEEQLKSLKLFDFILDNVGGSTETWALNFLKKWSGATYVTLVTPFLLNMDRLGVADGMLQTGVTVGTKALKHLWQGVHYRWAFFMASGPYLDEIAELVDAGKIRPVIERTFPFSEVPEAFLKVERGHARGKTVVNVV</sequence>
<keyword evidence="7" id="KW-1185">Reference proteome</keyword>
<dbReference type="InterPro" id="IPR036291">
    <property type="entry name" value="NAD(P)-bd_dom_sf"/>
</dbReference>
<dbReference type="Proteomes" id="UP000694415">
    <property type="component" value="Unplaced"/>
</dbReference>
<dbReference type="GO" id="GO:0005739">
    <property type="term" value="C:mitochondrion"/>
    <property type="evidence" value="ECO:0007669"/>
    <property type="project" value="UniProtKB-SubCell"/>
</dbReference>
<evidence type="ECO:0000256" key="5">
    <source>
        <dbReference type="ARBA" id="ARBA00023128"/>
    </source>
</evidence>
<evidence type="ECO:0000256" key="2">
    <source>
        <dbReference type="ARBA" id="ARBA00010371"/>
    </source>
</evidence>
<evidence type="ECO:0000256" key="3">
    <source>
        <dbReference type="ARBA" id="ARBA00022946"/>
    </source>
</evidence>
<dbReference type="Pfam" id="PF13602">
    <property type="entry name" value="ADH_zinc_N_2"/>
    <property type="match status" value="1"/>
</dbReference>
<organism evidence="6 7">
    <name type="scientific">Mus spicilegus</name>
    <name type="common">Mound-building mouse</name>
    <dbReference type="NCBI Taxonomy" id="10103"/>
    <lineage>
        <taxon>Eukaryota</taxon>
        <taxon>Metazoa</taxon>
        <taxon>Chordata</taxon>
        <taxon>Craniata</taxon>
        <taxon>Vertebrata</taxon>
        <taxon>Euteleostomi</taxon>
        <taxon>Mammalia</taxon>
        <taxon>Eutheria</taxon>
        <taxon>Euarchontoglires</taxon>
        <taxon>Glires</taxon>
        <taxon>Rodentia</taxon>
        <taxon>Myomorpha</taxon>
        <taxon>Muroidea</taxon>
        <taxon>Muridae</taxon>
        <taxon>Murinae</taxon>
        <taxon>Mus</taxon>
        <taxon>Mus</taxon>
    </lineage>
</organism>
<dbReference type="Gene3D" id="3.40.50.720">
    <property type="entry name" value="NAD(P)-binding Rossmann-like Domain"/>
    <property type="match status" value="1"/>
</dbReference>
<protein>
    <submittedName>
        <fullName evidence="6">Reticulon 4 interacting protein 1</fullName>
    </submittedName>
</protein>
<proteinExistence type="inferred from homology"/>
<dbReference type="GO" id="GO:0016491">
    <property type="term" value="F:oxidoreductase activity"/>
    <property type="evidence" value="ECO:0007669"/>
    <property type="project" value="UniProtKB-KW"/>
</dbReference>
<name>A0A8C6IIG4_MUSSI</name>
<dbReference type="FunFam" id="3.40.50.720:FF:000147">
    <property type="entry name" value="Reticulon-4-interacting protein 1 homolog, mitochondrial"/>
    <property type="match status" value="1"/>
</dbReference>
<dbReference type="PANTHER" id="PTHR11695">
    <property type="entry name" value="ALCOHOL DEHYDROGENASE RELATED"/>
    <property type="match status" value="1"/>
</dbReference>
<reference evidence="6" key="2">
    <citation type="submission" date="2025-09" db="UniProtKB">
        <authorList>
            <consortium name="Ensembl"/>
        </authorList>
    </citation>
    <scope>IDENTIFICATION</scope>
</reference>
<evidence type="ECO:0000313" key="6">
    <source>
        <dbReference type="Ensembl" id="ENSMSIP00000036385.1"/>
    </source>
</evidence>
<accession>A0A8C6IIG4</accession>
<reference evidence="6" key="1">
    <citation type="submission" date="2025-08" db="UniProtKB">
        <authorList>
            <consortium name="Ensembl"/>
        </authorList>
    </citation>
    <scope>IDENTIFICATION</scope>
</reference>
<dbReference type="SMR" id="A0A8C6IIG4"/>
<evidence type="ECO:0000256" key="1">
    <source>
        <dbReference type="ARBA" id="ARBA00004173"/>
    </source>
</evidence>
<dbReference type="AlphaFoldDB" id="A0A8C6IIG4"/>